<name>A0A0U2W0J2_9BACL</name>
<evidence type="ECO:0000256" key="6">
    <source>
        <dbReference type="ARBA" id="ARBA00022801"/>
    </source>
</evidence>
<proteinExistence type="inferred from homology"/>
<dbReference type="CDD" id="cd05822">
    <property type="entry name" value="TLP_HIUase"/>
    <property type="match status" value="1"/>
</dbReference>
<accession>A0A0U2W0J2</accession>
<comment type="function">
    <text evidence="2">Catalyzes the hydrolysis of 5-hydroxyisourate (HIU) to 2-oxo-4-hydroxy-4-carboxy-5-ureidoimidazoline (OHCU).</text>
</comment>
<organism evidence="8 9">
    <name type="scientific">Paenibacillus naphthalenovorans</name>
    <dbReference type="NCBI Taxonomy" id="162209"/>
    <lineage>
        <taxon>Bacteria</taxon>
        <taxon>Bacillati</taxon>
        <taxon>Bacillota</taxon>
        <taxon>Bacilli</taxon>
        <taxon>Bacillales</taxon>
        <taxon>Paenibacillaceae</taxon>
        <taxon>Paenibacillus</taxon>
    </lineage>
</organism>
<evidence type="ECO:0000256" key="1">
    <source>
        <dbReference type="ARBA" id="ARBA00001043"/>
    </source>
</evidence>
<comment type="catalytic activity">
    <reaction evidence="1 7">
        <text>5-hydroxyisourate + H2O = 5-hydroxy-2-oxo-4-ureido-2,5-dihydro-1H-imidazole-5-carboxylate + H(+)</text>
        <dbReference type="Rhea" id="RHEA:23736"/>
        <dbReference type="ChEBI" id="CHEBI:15377"/>
        <dbReference type="ChEBI" id="CHEBI:15378"/>
        <dbReference type="ChEBI" id="CHEBI:18072"/>
        <dbReference type="ChEBI" id="CHEBI:58639"/>
        <dbReference type="EC" id="3.5.2.17"/>
    </reaction>
</comment>
<dbReference type="RefSeq" id="WP_062408375.1">
    <property type="nucleotide sequence ID" value="NZ_BJCS01000015.1"/>
</dbReference>
<keyword evidence="9" id="KW-1185">Reference proteome</keyword>
<sequence length="122" mass="13186">MKGGCLTTHVLDISSGRPAGGMKLELWRITANGTKERIRKTMTNTDGRPDAPLLEGEELTAGKYELVFAVGDYFVDLGTAAFDAGEPFLGEVPIRFGVQDPDKHYHVPLLVAPGGYSTYRGS</sequence>
<evidence type="ECO:0000256" key="3">
    <source>
        <dbReference type="ARBA" id="ARBA00009850"/>
    </source>
</evidence>
<keyword evidence="6 7" id="KW-0378">Hydrolase</keyword>
<gene>
    <name evidence="8" type="ORF">IJ22_16620</name>
</gene>
<dbReference type="InterPro" id="IPR023416">
    <property type="entry name" value="Transthyretin/HIU_hydrolase_d"/>
</dbReference>
<dbReference type="OrthoDB" id="9792386at2"/>
<dbReference type="InterPro" id="IPR023419">
    <property type="entry name" value="Transthyretin_CS"/>
</dbReference>
<evidence type="ECO:0000256" key="4">
    <source>
        <dbReference type="ARBA" id="ARBA00011881"/>
    </source>
</evidence>
<dbReference type="NCBIfam" id="TIGR02962">
    <property type="entry name" value="hdxy_isourate"/>
    <property type="match status" value="1"/>
</dbReference>
<dbReference type="EMBL" id="CP013652">
    <property type="protein sequence ID" value="ALS22036.1"/>
    <property type="molecule type" value="Genomic_DNA"/>
</dbReference>
<evidence type="ECO:0000313" key="8">
    <source>
        <dbReference type="EMBL" id="ALS22036.1"/>
    </source>
</evidence>
<comment type="similarity">
    <text evidence="3 7">Belongs to the transthyretin family. 5-hydroxyisourate hydrolase subfamily.</text>
</comment>
<dbReference type="PANTHER" id="PTHR10395:SF7">
    <property type="entry name" value="5-HYDROXYISOURATE HYDROLASE"/>
    <property type="match status" value="1"/>
</dbReference>
<evidence type="ECO:0000256" key="2">
    <source>
        <dbReference type="ARBA" id="ARBA00002704"/>
    </source>
</evidence>
<dbReference type="AlphaFoldDB" id="A0A0U2W0J2"/>
<comment type="subunit">
    <text evidence="4 7">Homotetramer.</text>
</comment>
<dbReference type="PATRIC" id="fig|162209.4.peg.1760"/>
<dbReference type="Gene3D" id="2.60.40.180">
    <property type="entry name" value="Transthyretin/hydroxyisourate hydrolase domain"/>
    <property type="match status" value="1"/>
</dbReference>
<dbReference type="PROSITE" id="PS00769">
    <property type="entry name" value="TRANSTHYRETIN_2"/>
    <property type="match status" value="1"/>
</dbReference>
<evidence type="ECO:0000313" key="9">
    <source>
        <dbReference type="Proteomes" id="UP000061660"/>
    </source>
</evidence>
<dbReference type="InterPro" id="IPR014306">
    <property type="entry name" value="Hydroxyisourate_hydrolase"/>
</dbReference>
<evidence type="ECO:0000256" key="5">
    <source>
        <dbReference type="ARBA" id="ARBA00022631"/>
    </source>
</evidence>
<dbReference type="KEGG" id="pnp:IJ22_16620"/>
<dbReference type="EC" id="3.5.2.17" evidence="7"/>
<reference evidence="8 9" key="2">
    <citation type="journal article" date="2016" name="Genome Announc.">
        <title>Complete Genome Sequences of Two Interactive Moderate Thermophiles, Paenibacillus napthalenovorans 32O-Y and Paenibacillus sp. 32O-W.</title>
        <authorList>
            <person name="Butler R.R.III."/>
            <person name="Wang J."/>
            <person name="Stark B.C."/>
            <person name="Pombert J.F."/>
        </authorList>
    </citation>
    <scope>NUCLEOTIDE SEQUENCE [LARGE SCALE GENOMIC DNA]</scope>
    <source>
        <strain evidence="8 9">32O-Y</strain>
    </source>
</reference>
<dbReference type="InterPro" id="IPR036817">
    <property type="entry name" value="Transthyretin/HIU_hydrolase_sf"/>
</dbReference>
<dbReference type="STRING" id="162209.IJ22_16620"/>
<evidence type="ECO:0000256" key="7">
    <source>
        <dbReference type="RuleBase" id="RU361270"/>
    </source>
</evidence>
<dbReference type="Proteomes" id="UP000061660">
    <property type="component" value="Chromosome"/>
</dbReference>
<reference evidence="9" key="1">
    <citation type="submission" date="2015-12" db="EMBL/GenBank/DDBJ databases">
        <title>Complete genome sequences of two moderately thermophilic Paenibacillus species.</title>
        <authorList>
            <person name="Butler R.III."/>
            <person name="Wang J."/>
            <person name="Stark B.C."/>
            <person name="Pombert J.-F."/>
        </authorList>
    </citation>
    <scope>NUCLEOTIDE SEQUENCE [LARGE SCALE GENOMIC DNA]</scope>
    <source>
        <strain evidence="9">32O-Y</strain>
    </source>
</reference>
<dbReference type="GO" id="GO:0033971">
    <property type="term" value="F:hydroxyisourate hydrolase activity"/>
    <property type="evidence" value="ECO:0007669"/>
    <property type="project" value="UniProtKB-EC"/>
</dbReference>
<dbReference type="SUPFAM" id="SSF49472">
    <property type="entry name" value="Transthyretin (synonym: prealbumin)"/>
    <property type="match status" value="1"/>
</dbReference>
<dbReference type="PANTHER" id="PTHR10395">
    <property type="entry name" value="URICASE AND TRANSTHYRETIN-RELATED"/>
    <property type="match status" value="1"/>
</dbReference>
<keyword evidence="5 7" id="KW-0659">Purine metabolism</keyword>
<protein>
    <recommendedName>
        <fullName evidence="7">5-hydroxyisourate hydrolase</fullName>
        <shortName evidence="7">HIU hydrolase</shortName>
        <shortName evidence="7">HIUHase</shortName>
        <ecNumber evidence="7">3.5.2.17</ecNumber>
    </recommendedName>
</protein>
<dbReference type="Pfam" id="PF00576">
    <property type="entry name" value="Transthyretin"/>
    <property type="match status" value="1"/>
</dbReference>
<dbReference type="GO" id="GO:0006144">
    <property type="term" value="P:purine nucleobase metabolic process"/>
    <property type="evidence" value="ECO:0007669"/>
    <property type="project" value="UniProtKB-KW"/>
</dbReference>